<evidence type="ECO:0000313" key="3">
    <source>
        <dbReference type="Proteomes" id="UP000095192"/>
    </source>
</evidence>
<proteinExistence type="predicted"/>
<reference evidence="2 3" key="1">
    <citation type="journal article" date="2016" name="BMC Genomics">
        <title>Comparative genomics reveals Cyclospora cayetanensis possesses coccidia-like metabolism and invasion components but unique surface antigens.</title>
        <authorList>
            <person name="Liu S."/>
            <person name="Wang L."/>
            <person name="Zheng H."/>
            <person name="Xu Z."/>
            <person name="Roellig D.M."/>
            <person name="Li N."/>
            <person name="Frace M.A."/>
            <person name="Tang K."/>
            <person name="Arrowood M.J."/>
            <person name="Moss D.M."/>
            <person name="Zhang L."/>
            <person name="Feng Y."/>
            <person name="Xiao L."/>
        </authorList>
    </citation>
    <scope>NUCLEOTIDE SEQUENCE [LARGE SCALE GENOMIC DNA]</scope>
    <source>
        <strain evidence="2 3">CHN_HEN01</strain>
    </source>
</reference>
<comment type="caution">
    <text evidence="2">The sequence shown here is derived from an EMBL/GenBank/DDBJ whole genome shotgun (WGS) entry which is preliminary data.</text>
</comment>
<feature type="region of interest" description="Disordered" evidence="1">
    <location>
        <begin position="1"/>
        <end position="21"/>
    </location>
</feature>
<evidence type="ECO:0000313" key="2">
    <source>
        <dbReference type="EMBL" id="OEH74195.1"/>
    </source>
</evidence>
<accession>A0A1D3CSL5</accession>
<keyword evidence="3" id="KW-1185">Reference proteome</keyword>
<sequence>MESSLAGGAEPSNRTLQQLQEKDIQQRMFDPTMARMYSTKFPPSVSPPPELSDLNSRFVRQFVCPGTGVKLAAQPQGMGPWCTAPVFQHTFQSSKPNVRITITPRHGRSVEYIVAPSQ</sequence>
<dbReference type="Proteomes" id="UP000095192">
    <property type="component" value="Unassembled WGS sequence"/>
</dbReference>
<name>A0A1D3CSL5_9EIME</name>
<evidence type="ECO:0000256" key="1">
    <source>
        <dbReference type="SAM" id="MobiDB-lite"/>
    </source>
</evidence>
<dbReference type="AlphaFoldDB" id="A0A1D3CSL5"/>
<dbReference type="InParanoid" id="A0A1D3CSL5"/>
<organism evidence="2 3">
    <name type="scientific">Cyclospora cayetanensis</name>
    <dbReference type="NCBI Taxonomy" id="88456"/>
    <lineage>
        <taxon>Eukaryota</taxon>
        <taxon>Sar</taxon>
        <taxon>Alveolata</taxon>
        <taxon>Apicomplexa</taxon>
        <taxon>Conoidasida</taxon>
        <taxon>Coccidia</taxon>
        <taxon>Eucoccidiorida</taxon>
        <taxon>Eimeriorina</taxon>
        <taxon>Eimeriidae</taxon>
        <taxon>Cyclospora</taxon>
    </lineage>
</organism>
<dbReference type="EMBL" id="JROU02002097">
    <property type="protein sequence ID" value="OEH74195.1"/>
    <property type="molecule type" value="Genomic_DNA"/>
</dbReference>
<dbReference type="VEuPathDB" id="ToxoDB:cyc_01816"/>
<protein>
    <submittedName>
        <fullName evidence="2">Uncharacterized protein</fullName>
    </submittedName>
</protein>
<gene>
    <name evidence="2" type="ORF">cyc_01816</name>
</gene>